<evidence type="ECO:0000259" key="5">
    <source>
        <dbReference type="PROSITE" id="PS50222"/>
    </source>
</evidence>
<evidence type="ECO:0000313" key="6">
    <source>
        <dbReference type="EMBL" id="CAJ1376514.1"/>
    </source>
</evidence>
<keyword evidence="2" id="KW-0479">Metal-binding</keyword>
<sequence length="139" mass="15210">MSSEAEWKECFDLFDKESSGKIKADDLGEALRSLGLVLTQKEVSSMKDEVGASVSWDKFKTLASKKPDPEKQAQALMQAFQVFDQTGSGQMEMKDLGHIVTCLGEKLSPQEFEEICGAAGLPSTGSLDYRKVVDKVIKA</sequence>
<feature type="domain" description="EF-hand" evidence="5">
    <location>
        <begin position="71"/>
        <end position="106"/>
    </location>
</feature>
<dbReference type="PANTHER" id="PTHR23048:SF0">
    <property type="entry name" value="CALMODULIN LIKE 3"/>
    <property type="match status" value="1"/>
</dbReference>
<organism evidence="6 7">
    <name type="scientific">Effrenium voratum</name>
    <dbReference type="NCBI Taxonomy" id="2562239"/>
    <lineage>
        <taxon>Eukaryota</taxon>
        <taxon>Sar</taxon>
        <taxon>Alveolata</taxon>
        <taxon>Dinophyceae</taxon>
        <taxon>Suessiales</taxon>
        <taxon>Symbiodiniaceae</taxon>
        <taxon>Effrenium</taxon>
    </lineage>
</organism>
<name>A0AA36ML45_9DINO</name>
<proteinExistence type="predicted"/>
<dbReference type="PANTHER" id="PTHR23048">
    <property type="entry name" value="MYOSIN LIGHT CHAIN 1, 3"/>
    <property type="match status" value="1"/>
</dbReference>
<feature type="domain" description="EF-hand" evidence="5">
    <location>
        <begin position="2"/>
        <end position="37"/>
    </location>
</feature>
<dbReference type="InterPro" id="IPR011992">
    <property type="entry name" value="EF-hand-dom_pair"/>
</dbReference>
<dbReference type="SUPFAM" id="SSF47473">
    <property type="entry name" value="EF-hand"/>
    <property type="match status" value="1"/>
</dbReference>
<dbReference type="PROSITE" id="PS50222">
    <property type="entry name" value="EF_HAND_2"/>
    <property type="match status" value="2"/>
</dbReference>
<keyword evidence="3" id="KW-0677">Repeat</keyword>
<evidence type="ECO:0000256" key="2">
    <source>
        <dbReference type="ARBA" id="ARBA00022723"/>
    </source>
</evidence>
<accession>A0AA36ML45</accession>
<evidence type="ECO:0000256" key="1">
    <source>
        <dbReference type="ARBA" id="ARBA00020786"/>
    </source>
</evidence>
<dbReference type="Pfam" id="PF13405">
    <property type="entry name" value="EF-hand_6"/>
    <property type="match status" value="1"/>
</dbReference>
<dbReference type="InterPro" id="IPR050230">
    <property type="entry name" value="CALM/Myosin/TropC-like"/>
</dbReference>
<keyword evidence="4" id="KW-0007">Acetylation</keyword>
<dbReference type="GO" id="GO:0005509">
    <property type="term" value="F:calcium ion binding"/>
    <property type="evidence" value="ECO:0007669"/>
    <property type="project" value="InterPro"/>
</dbReference>
<evidence type="ECO:0000256" key="3">
    <source>
        <dbReference type="ARBA" id="ARBA00022737"/>
    </source>
</evidence>
<dbReference type="AlphaFoldDB" id="A0AA36ML45"/>
<evidence type="ECO:0000256" key="4">
    <source>
        <dbReference type="ARBA" id="ARBA00022990"/>
    </source>
</evidence>
<gene>
    <name evidence="6" type="ORF">EVOR1521_LOCUS5562</name>
</gene>
<dbReference type="EMBL" id="CAUJNA010000401">
    <property type="protein sequence ID" value="CAJ1376514.1"/>
    <property type="molecule type" value="Genomic_DNA"/>
</dbReference>
<evidence type="ECO:0000313" key="7">
    <source>
        <dbReference type="Proteomes" id="UP001178507"/>
    </source>
</evidence>
<dbReference type="Gene3D" id="1.10.238.10">
    <property type="entry name" value="EF-hand"/>
    <property type="match status" value="2"/>
</dbReference>
<keyword evidence="7" id="KW-1185">Reference proteome</keyword>
<reference evidence="6" key="1">
    <citation type="submission" date="2023-08" db="EMBL/GenBank/DDBJ databases">
        <authorList>
            <person name="Chen Y."/>
            <person name="Shah S."/>
            <person name="Dougan E. K."/>
            <person name="Thang M."/>
            <person name="Chan C."/>
        </authorList>
    </citation>
    <scope>NUCLEOTIDE SEQUENCE</scope>
</reference>
<dbReference type="FunFam" id="1.10.238.10:FF:000001">
    <property type="entry name" value="Calmodulin 1"/>
    <property type="match status" value="1"/>
</dbReference>
<dbReference type="InterPro" id="IPR002048">
    <property type="entry name" value="EF_hand_dom"/>
</dbReference>
<dbReference type="SMART" id="SM00054">
    <property type="entry name" value="EFh"/>
    <property type="match status" value="2"/>
</dbReference>
<protein>
    <recommendedName>
        <fullName evidence="1">Calmodulin</fullName>
    </recommendedName>
</protein>
<comment type="caution">
    <text evidence="6">The sequence shown here is derived from an EMBL/GenBank/DDBJ whole genome shotgun (WGS) entry which is preliminary data.</text>
</comment>
<dbReference type="Proteomes" id="UP001178507">
    <property type="component" value="Unassembled WGS sequence"/>
</dbReference>
<dbReference type="GO" id="GO:0016460">
    <property type="term" value="C:myosin II complex"/>
    <property type="evidence" value="ECO:0007669"/>
    <property type="project" value="TreeGrafter"/>
</dbReference>